<evidence type="ECO:0000256" key="1">
    <source>
        <dbReference type="SAM" id="Coils"/>
    </source>
</evidence>
<keyword evidence="1" id="KW-0175">Coiled coil</keyword>
<feature type="coiled-coil region" evidence="1">
    <location>
        <begin position="43"/>
        <end position="77"/>
    </location>
</feature>
<dbReference type="EMBL" id="JAPTMY010000020">
    <property type="protein sequence ID" value="MCZ0858341.1"/>
    <property type="molecule type" value="Genomic_DNA"/>
</dbReference>
<proteinExistence type="predicted"/>
<protein>
    <submittedName>
        <fullName evidence="3">Uncharacterized protein</fullName>
    </submittedName>
</protein>
<gene>
    <name evidence="3" type="ORF">OHJ16_09835</name>
</gene>
<keyword evidence="4" id="KW-1185">Reference proteome</keyword>
<feature type="coiled-coil region" evidence="1">
    <location>
        <begin position="523"/>
        <end position="568"/>
    </location>
</feature>
<sequence length="589" mass="65765">MADDYIDFSPVIRAIDQANDNIITVNKNISVLGNDLDRVSDRVGLIDDKVDNTQSELAELRRQFEEYVKQAERTANVQRAETKVGTLKADLEREFGHYKVVRRSSIGLLQAFDVGNVSESTASQISEELMIQTPRYWLAPALVALAAWSRDDKDICERSITEAYNRSQAKTALFFALVLRREKREAESVRWLHHYLAACDPRTLTREFAVILEAASQGQFGPRGTQLALTQLAQWTAELRDSQELVANQVAKWVEELTVNQKVLDPSEAPMLRRLASAEDFARVKAQAEATTALKACAEKYEAIKGSEFTSTGVISTLLDDLLIQLVTEYDEEELPLNREVAYQDAIIETGGDLERARTKADQMISVLDERTDAVTLQTNAAIAPDSLGVSVRTQQVAIGVGKDDFRTAVRAYTKNYRSRHVDNVTLTLAPNHHQLAATYGFRGFTTSTQTDEAVMAGQLRQVWDATFAAYIQSVTFKNQQMIMPIGIALGVTLIAFVINPLAGLLVALIAGGLAYYVIYQAQKAAQAKVNEANARKQRAYEESFTMLQDARADFDELQWAYEEQDADEDELLRVIDVWPSGETSEKEN</sequence>
<reference evidence="3" key="1">
    <citation type="submission" date="2022-10" db="EMBL/GenBank/DDBJ databases">
        <title>Genome sequence of Actinomyces israelii ATCC 10048.</title>
        <authorList>
            <person name="Watt R.M."/>
            <person name="Tong W.M."/>
        </authorList>
    </citation>
    <scope>NUCLEOTIDE SEQUENCE</scope>
    <source>
        <strain evidence="3">ATCC 10048</strain>
    </source>
</reference>
<feature type="transmembrane region" description="Helical" evidence="2">
    <location>
        <begin position="486"/>
        <end position="519"/>
    </location>
</feature>
<keyword evidence="2" id="KW-0812">Transmembrane</keyword>
<dbReference type="RefSeq" id="WP_268917743.1">
    <property type="nucleotide sequence ID" value="NZ_JAPTMY010000020.1"/>
</dbReference>
<comment type="caution">
    <text evidence="3">The sequence shown here is derived from an EMBL/GenBank/DDBJ whole genome shotgun (WGS) entry which is preliminary data.</text>
</comment>
<keyword evidence="2" id="KW-1133">Transmembrane helix</keyword>
<name>A0ABT4I9C2_9ACTO</name>
<keyword evidence="2" id="KW-0472">Membrane</keyword>
<dbReference type="Proteomes" id="UP001072034">
    <property type="component" value="Unassembled WGS sequence"/>
</dbReference>
<evidence type="ECO:0000256" key="2">
    <source>
        <dbReference type="SAM" id="Phobius"/>
    </source>
</evidence>
<evidence type="ECO:0000313" key="3">
    <source>
        <dbReference type="EMBL" id="MCZ0858341.1"/>
    </source>
</evidence>
<accession>A0ABT4I9C2</accession>
<organism evidence="3 4">
    <name type="scientific">Actinomyces israelii</name>
    <dbReference type="NCBI Taxonomy" id="1659"/>
    <lineage>
        <taxon>Bacteria</taxon>
        <taxon>Bacillati</taxon>
        <taxon>Actinomycetota</taxon>
        <taxon>Actinomycetes</taxon>
        <taxon>Actinomycetales</taxon>
        <taxon>Actinomycetaceae</taxon>
        <taxon>Actinomyces</taxon>
    </lineage>
</organism>
<evidence type="ECO:0000313" key="4">
    <source>
        <dbReference type="Proteomes" id="UP001072034"/>
    </source>
</evidence>